<dbReference type="PANTHER" id="PTHR10265:SF44">
    <property type="entry name" value="CYCLIN-DEPENDENT KINASE INHIBITOR 1C"/>
    <property type="match status" value="1"/>
</dbReference>
<feature type="domain" description="Cyclin-dependent kinase inhibitor" evidence="7">
    <location>
        <begin position="31"/>
        <end position="82"/>
    </location>
</feature>
<dbReference type="Gene3D" id="4.10.365.10">
    <property type="entry name" value="p27"/>
    <property type="match status" value="1"/>
</dbReference>
<proteinExistence type="inferred from homology"/>
<comment type="similarity">
    <text evidence="2">Belongs to the CDI family.</text>
</comment>
<evidence type="ECO:0000256" key="3">
    <source>
        <dbReference type="ARBA" id="ARBA00023013"/>
    </source>
</evidence>
<dbReference type="Pfam" id="PF02234">
    <property type="entry name" value="CDI"/>
    <property type="match status" value="1"/>
</dbReference>
<evidence type="ECO:0000256" key="5">
    <source>
        <dbReference type="ARBA" id="ARBA00023306"/>
    </source>
</evidence>
<evidence type="ECO:0000256" key="6">
    <source>
        <dbReference type="SAM" id="MobiDB-lite"/>
    </source>
</evidence>
<dbReference type="InterPro" id="IPR003175">
    <property type="entry name" value="CDI_dom"/>
</dbReference>
<dbReference type="PANTHER" id="PTHR10265">
    <property type="entry name" value="CYCLIN-DEPENDENT KINASE INHIBITOR 1"/>
    <property type="match status" value="1"/>
</dbReference>
<comment type="subcellular location">
    <subcellularLocation>
        <location evidence="1">Nucleus</location>
    </subcellularLocation>
</comment>
<evidence type="ECO:0000256" key="1">
    <source>
        <dbReference type="ARBA" id="ARBA00004123"/>
    </source>
</evidence>
<evidence type="ECO:0000256" key="2">
    <source>
        <dbReference type="ARBA" id="ARBA00006726"/>
    </source>
</evidence>
<protein>
    <recommendedName>
        <fullName evidence="7">Cyclin-dependent kinase inhibitor domain-containing protein</fullName>
    </recommendedName>
</protein>
<dbReference type="InterPro" id="IPR044898">
    <property type="entry name" value="CDI_dom_sf"/>
</dbReference>
<organism evidence="8 9">
    <name type="scientific">Phrynosoma platyrhinos</name>
    <name type="common">Desert horned lizard</name>
    <dbReference type="NCBI Taxonomy" id="52577"/>
    <lineage>
        <taxon>Eukaryota</taxon>
        <taxon>Metazoa</taxon>
        <taxon>Chordata</taxon>
        <taxon>Craniata</taxon>
        <taxon>Vertebrata</taxon>
        <taxon>Euteleostomi</taxon>
        <taxon>Lepidosauria</taxon>
        <taxon>Squamata</taxon>
        <taxon>Bifurcata</taxon>
        <taxon>Unidentata</taxon>
        <taxon>Episquamata</taxon>
        <taxon>Toxicofera</taxon>
        <taxon>Iguania</taxon>
        <taxon>Phrynosomatidae</taxon>
        <taxon>Phrynosomatinae</taxon>
        <taxon>Phrynosoma</taxon>
    </lineage>
</organism>
<feature type="region of interest" description="Disordered" evidence="6">
    <location>
        <begin position="96"/>
        <end position="209"/>
    </location>
</feature>
<keyword evidence="9" id="KW-1185">Reference proteome</keyword>
<accession>A0ABQ7SUI0</accession>
<sequence>MSDVGLPSAWASLEQQRRTFPLHARTGACRSLFGPVDHQELRRELEGQLRAMRDESRRRWEYDFQAGTPLPGPPGRFQWEEVDAQAVPAFYREQVRRATTTTTTQTQTQALLRPRAKQGPPVEVEEEEEESGDAGGGGGGGGGGVSEPPSPLSPRDKSPGEGPPKAEDEEAEEEERHRHRLPREKNRGGPAPLRSYSGIPLKPSLKRAASPSLPRITGFFAKRKRVADLRVAVDPATTALPASVAALPSEQTPRKRLR</sequence>
<keyword evidence="3" id="KW-0649">Protein kinase inhibitor</keyword>
<evidence type="ECO:0000256" key="4">
    <source>
        <dbReference type="ARBA" id="ARBA00023242"/>
    </source>
</evidence>
<evidence type="ECO:0000313" key="9">
    <source>
        <dbReference type="Proteomes" id="UP000826234"/>
    </source>
</evidence>
<reference evidence="8 9" key="1">
    <citation type="journal article" date="2022" name="Gigascience">
        <title>A chromosome-level genome assembly and annotation of the desert horned lizard, Phrynosoma platyrhinos, provides insight into chromosomal rearrangements among reptiles.</title>
        <authorList>
            <person name="Koochekian N."/>
            <person name="Ascanio A."/>
            <person name="Farleigh K."/>
            <person name="Card D.C."/>
            <person name="Schield D.R."/>
            <person name="Castoe T.A."/>
            <person name="Jezkova T."/>
        </authorList>
    </citation>
    <scope>NUCLEOTIDE SEQUENCE [LARGE SCALE GENOMIC DNA]</scope>
    <source>
        <strain evidence="8">NK-2021</strain>
    </source>
</reference>
<keyword evidence="4" id="KW-0539">Nucleus</keyword>
<feature type="compositionally biased region" description="Acidic residues" evidence="6">
    <location>
        <begin position="123"/>
        <end position="132"/>
    </location>
</feature>
<feature type="compositionally biased region" description="Low complexity" evidence="6">
    <location>
        <begin position="99"/>
        <end position="109"/>
    </location>
</feature>
<dbReference type="Proteomes" id="UP000826234">
    <property type="component" value="Unassembled WGS sequence"/>
</dbReference>
<evidence type="ECO:0000259" key="7">
    <source>
        <dbReference type="Pfam" id="PF02234"/>
    </source>
</evidence>
<evidence type="ECO:0000313" key="8">
    <source>
        <dbReference type="EMBL" id="KAH0620961.1"/>
    </source>
</evidence>
<dbReference type="EMBL" id="JAIPUX010003289">
    <property type="protein sequence ID" value="KAH0620961.1"/>
    <property type="molecule type" value="Genomic_DNA"/>
</dbReference>
<gene>
    <name evidence="8" type="ORF">JD844_021894</name>
</gene>
<keyword evidence="5" id="KW-0131">Cell cycle</keyword>
<comment type="caution">
    <text evidence="8">The sequence shown here is derived from an EMBL/GenBank/DDBJ whole genome shotgun (WGS) entry which is preliminary data.</text>
</comment>
<feature type="compositionally biased region" description="Gly residues" evidence="6">
    <location>
        <begin position="133"/>
        <end position="145"/>
    </location>
</feature>
<name>A0ABQ7SUI0_PHRPL</name>